<protein>
    <submittedName>
        <fullName evidence="1">RCG35567</fullName>
    </submittedName>
</protein>
<proteinExistence type="predicted"/>
<dbReference type="AlphaFoldDB" id="A6HDK1"/>
<accession>A6HDK1</accession>
<name>A6HDK1_RAT</name>
<evidence type="ECO:0000313" key="1">
    <source>
        <dbReference type="EMBL" id="EDM04106.1"/>
    </source>
</evidence>
<sequence length="39" mass="4448">MNGALVDLLYEEKSRIIGKDRQARILVFGGRKIPVHILK</sequence>
<gene>
    <name evidence="1" type="ORF">rCG_35567</name>
</gene>
<dbReference type="Proteomes" id="UP000234681">
    <property type="component" value="Chromosome 10"/>
</dbReference>
<organism evidence="1 2">
    <name type="scientific">Rattus norvegicus</name>
    <name type="common">Rat</name>
    <dbReference type="NCBI Taxonomy" id="10116"/>
    <lineage>
        <taxon>Eukaryota</taxon>
        <taxon>Metazoa</taxon>
        <taxon>Chordata</taxon>
        <taxon>Craniata</taxon>
        <taxon>Vertebrata</taxon>
        <taxon>Euteleostomi</taxon>
        <taxon>Mammalia</taxon>
        <taxon>Eutheria</taxon>
        <taxon>Euarchontoglires</taxon>
        <taxon>Glires</taxon>
        <taxon>Rodentia</taxon>
        <taxon>Myomorpha</taxon>
        <taxon>Muroidea</taxon>
        <taxon>Muridae</taxon>
        <taxon>Murinae</taxon>
        <taxon>Rattus</taxon>
    </lineage>
</organism>
<evidence type="ECO:0000313" key="2">
    <source>
        <dbReference type="Proteomes" id="UP000234681"/>
    </source>
</evidence>
<dbReference type="EMBL" id="CH473948">
    <property type="protein sequence ID" value="EDM04106.1"/>
    <property type="molecule type" value="Genomic_DNA"/>
</dbReference>
<reference evidence="1 2" key="1">
    <citation type="submission" date="2005-07" db="EMBL/GenBank/DDBJ databases">
        <authorList>
            <person name="Mural R.J."/>
            <person name="Li P.W."/>
            <person name="Adams M.D."/>
            <person name="Amanatides P.G."/>
            <person name="Baden-Tillson H."/>
            <person name="Barnstead M."/>
            <person name="Chin S.H."/>
            <person name="Dew I."/>
            <person name="Evans C.A."/>
            <person name="Ferriera S."/>
            <person name="Flanigan M."/>
            <person name="Fosler C."/>
            <person name="Glodek A."/>
            <person name="Gu Z."/>
            <person name="Holt R.A."/>
            <person name="Jennings D."/>
            <person name="Kraft C.L."/>
            <person name="Lu F."/>
            <person name="Nguyen T."/>
            <person name="Nusskern D.R."/>
            <person name="Pfannkoch C.M."/>
            <person name="Sitter C."/>
            <person name="Sutton G.G."/>
            <person name="Venter J.C."/>
            <person name="Wang Z."/>
            <person name="Woodage T."/>
            <person name="Zheng X.H."/>
            <person name="Zhong F."/>
        </authorList>
    </citation>
    <scope>NUCLEOTIDE SEQUENCE [LARGE SCALE GENOMIC DNA]</scope>
    <source>
        <strain>BN</strain>
        <strain evidence="2">Sprague-Dawley</strain>
    </source>
</reference>